<evidence type="ECO:0000313" key="11">
    <source>
        <dbReference type="Proteomes" id="UP000388235"/>
    </source>
</evidence>
<keyword evidence="7 9" id="KW-0472">Membrane</keyword>
<keyword evidence="4" id="KW-0997">Cell inner membrane</keyword>
<dbReference type="Pfam" id="PF04143">
    <property type="entry name" value="Sulf_transp"/>
    <property type="match status" value="1"/>
</dbReference>
<feature type="transmembrane region" description="Helical" evidence="9">
    <location>
        <begin position="271"/>
        <end position="293"/>
    </location>
</feature>
<dbReference type="InterPro" id="IPR007272">
    <property type="entry name" value="Sulf_transp_TsuA/YedE"/>
</dbReference>
<reference evidence="10 11" key="1">
    <citation type="submission" date="2019-11" db="EMBL/GenBank/DDBJ databases">
        <authorList>
            <person name="Khan S.A."/>
            <person name="Jeon C.O."/>
            <person name="Chun B.H."/>
        </authorList>
    </citation>
    <scope>NUCLEOTIDE SEQUENCE [LARGE SCALE GENOMIC DNA]</scope>
    <source>
        <strain evidence="10 11">IMCC 1097</strain>
    </source>
</reference>
<feature type="transmembrane region" description="Helical" evidence="9">
    <location>
        <begin position="305"/>
        <end position="325"/>
    </location>
</feature>
<feature type="transmembrane region" description="Helical" evidence="9">
    <location>
        <begin position="33"/>
        <end position="55"/>
    </location>
</feature>
<evidence type="ECO:0000256" key="6">
    <source>
        <dbReference type="ARBA" id="ARBA00022989"/>
    </source>
</evidence>
<dbReference type="PANTHER" id="PTHR30574:SF1">
    <property type="entry name" value="SULPHUR TRANSPORT DOMAIN-CONTAINING PROTEIN"/>
    <property type="match status" value="1"/>
</dbReference>
<evidence type="ECO:0000256" key="1">
    <source>
        <dbReference type="ARBA" id="ARBA00004429"/>
    </source>
</evidence>
<evidence type="ECO:0000256" key="4">
    <source>
        <dbReference type="ARBA" id="ARBA00022519"/>
    </source>
</evidence>
<name>A0A5Q2QEA4_9GAMM</name>
<evidence type="ECO:0000313" key="10">
    <source>
        <dbReference type="EMBL" id="QGG80356.1"/>
    </source>
</evidence>
<comment type="subcellular location">
    <subcellularLocation>
        <location evidence="1">Cell inner membrane</location>
        <topology evidence="1">Multi-pass membrane protein</topology>
    </subcellularLocation>
</comment>
<gene>
    <name evidence="10" type="ORF">GH975_07150</name>
</gene>
<keyword evidence="2" id="KW-0813">Transport</keyword>
<dbReference type="KEGG" id="llp:GH975_07150"/>
<evidence type="ECO:0000256" key="7">
    <source>
        <dbReference type="ARBA" id="ARBA00023136"/>
    </source>
</evidence>
<sequence>MAYFAKSARIAGATLIAGLLIASTYFTSLPQTALLALGMIAGIAFLTASFGFATAWRDLVTGRSTRLFRAQLLMIGAASLVMAPLIALSPDLNGFVRPVGVSLLVGAFIFGVGAQIANGCSSGSLFHLGQGRIQSIAVLLAFGLGTMLAIRDYDDWLEAPIFFAESLTRSLGPWLGTGLLLAGLVALFAIAGRNPLGWFKDPKSRPVLIAALVLAAVNLGILLVSGRPWSTAQGFALIGTQLDTAQGWEWDLDFSAFWSSDLMASRLENPWFMDSFLMPNLGVIAGAIGAGLLSGKFHPGAVKVLPLAGALLGGVLMGYGATIAFGCNIGALFSGIASGSVHGWIWLLPALAGSWVGVKLRPAFGYPNASENTTFFKAAATS</sequence>
<protein>
    <submittedName>
        <fullName evidence="10">YeeE/YedE family protein</fullName>
    </submittedName>
</protein>
<evidence type="ECO:0000256" key="3">
    <source>
        <dbReference type="ARBA" id="ARBA00022475"/>
    </source>
</evidence>
<organism evidence="10 11">
    <name type="scientific">Litorivicinus lipolyticus</name>
    <dbReference type="NCBI Taxonomy" id="418701"/>
    <lineage>
        <taxon>Bacteria</taxon>
        <taxon>Pseudomonadati</taxon>
        <taxon>Pseudomonadota</taxon>
        <taxon>Gammaproteobacteria</taxon>
        <taxon>Oceanospirillales</taxon>
        <taxon>Litorivicinaceae</taxon>
        <taxon>Litorivicinus</taxon>
    </lineage>
</organism>
<evidence type="ECO:0000256" key="9">
    <source>
        <dbReference type="SAM" id="Phobius"/>
    </source>
</evidence>
<feature type="transmembrane region" description="Helical" evidence="9">
    <location>
        <begin position="331"/>
        <end position="352"/>
    </location>
</feature>
<evidence type="ECO:0000256" key="8">
    <source>
        <dbReference type="ARBA" id="ARBA00035655"/>
    </source>
</evidence>
<feature type="transmembrane region" description="Helical" evidence="9">
    <location>
        <begin position="204"/>
        <end position="224"/>
    </location>
</feature>
<keyword evidence="5 9" id="KW-0812">Transmembrane</keyword>
<dbReference type="AlphaFoldDB" id="A0A5Q2QEA4"/>
<proteinExistence type="inferred from homology"/>
<feature type="transmembrane region" description="Helical" evidence="9">
    <location>
        <begin position="67"/>
        <end position="87"/>
    </location>
</feature>
<feature type="transmembrane region" description="Helical" evidence="9">
    <location>
        <begin position="133"/>
        <end position="151"/>
    </location>
</feature>
<dbReference type="OrthoDB" id="9794165at2"/>
<dbReference type="PANTHER" id="PTHR30574">
    <property type="entry name" value="INNER MEMBRANE PROTEIN YEDE"/>
    <property type="match status" value="1"/>
</dbReference>
<evidence type="ECO:0000256" key="5">
    <source>
        <dbReference type="ARBA" id="ARBA00022692"/>
    </source>
</evidence>
<feature type="transmembrane region" description="Helical" evidence="9">
    <location>
        <begin position="99"/>
        <end position="121"/>
    </location>
</feature>
<keyword evidence="3" id="KW-1003">Cell membrane</keyword>
<dbReference type="GO" id="GO:0005886">
    <property type="term" value="C:plasma membrane"/>
    <property type="evidence" value="ECO:0007669"/>
    <property type="project" value="UniProtKB-SubCell"/>
</dbReference>
<keyword evidence="6 9" id="KW-1133">Transmembrane helix</keyword>
<accession>A0A5Q2QEA4</accession>
<dbReference type="EMBL" id="CP045871">
    <property type="protein sequence ID" value="QGG80356.1"/>
    <property type="molecule type" value="Genomic_DNA"/>
</dbReference>
<feature type="transmembrane region" description="Helical" evidence="9">
    <location>
        <begin position="171"/>
        <end position="192"/>
    </location>
</feature>
<feature type="transmembrane region" description="Helical" evidence="9">
    <location>
        <begin position="7"/>
        <end position="27"/>
    </location>
</feature>
<dbReference type="Proteomes" id="UP000388235">
    <property type="component" value="Chromosome"/>
</dbReference>
<dbReference type="RefSeq" id="WP_153713860.1">
    <property type="nucleotide sequence ID" value="NZ_CP045871.1"/>
</dbReference>
<keyword evidence="11" id="KW-1185">Reference proteome</keyword>
<evidence type="ECO:0000256" key="2">
    <source>
        <dbReference type="ARBA" id="ARBA00022448"/>
    </source>
</evidence>
<comment type="similarity">
    <text evidence="8">Belongs to the TsuA/YedE (TC 9.B.102) family.</text>
</comment>